<keyword evidence="3" id="KW-0574">Periplasm</keyword>
<proteinExistence type="inferred from homology"/>
<dbReference type="Proteomes" id="UP001596150">
    <property type="component" value="Unassembled WGS sequence"/>
</dbReference>
<dbReference type="PANTHER" id="PTHR43649:SF14">
    <property type="entry name" value="BLR3389 PROTEIN"/>
    <property type="match status" value="1"/>
</dbReference>
<dbReference type="InterPro" id="IPR006059">
    <property type="entry name" value="SBP"/>
</dbReference>
<evidence type="ECO:0000256" key="2">
    <source>
        <dbReference type="ARBA" id="ARBA00008520"/>
    </source>
</evidence>
<evidence type="ECO:0000313" key="6">
    <source>
        <dbReference type="Proteomes" id="UP001596150"/>
    </source>
</evidence>
<dbReference type="Pfam" id="PF01547">
    <property type="entry name" value="SBP_bac_1"/>
    <property type="match status" value="1"/>
</dbReference>
<accession>A0ABW0PZ97</accession>
<comment type="subcellular location">
    <subcellularLocation>
        <location evidence="1">Periplasm</location>
    </subcellularLocation>
</comment>
<evidence type="ECO:0000313" key="5">
    <source>
        <dbReference type="EMBL" id="MFC5517921.1"/>
    </source>
</evidence>
<dbReference type="RefSeq" id="WP_266345306.1">
    <property type="nucleotide sequence ID" value="NZ_JAPKNH010000007.1"/>
</dbReference>
<evidence type="ECO:0000256" key="1">
    <source>
        <dbReference type="ARBA" id="ARBA00004418"/>
    </source>
</evidence>
<evidence type="ECO:0000256" key="4">
    <source>
        <dbReference type="SAM" id="SignalP"/>
    </source>
</evidence>
<evidence type="ECO:0000256" key="3">
    <source>
        <dbReference type="ARBA" id="ARBA00022764"/>
    </source>
</evidence>
<feature type="signal peptide" evidence="4">
    <location>
        <begin position="1"/>
        <end position="22"/>
    </location>
</feature>
<gene>
    <name evidence="5" type="ORF">ACFPP9_19230</name>
</gene>
<comment type="caution">
    <text evidence="5">The sequence shown here is derived from an EMBL/GenBank/DDBJ whole genome shotgun (WGS) entry which is preliminary data.</text>
</comment>
<dbReference type="SUPFAM" id="SSF53850">
    <property type="entry name" value="Periplasmic binding protein-like II"/>
    <property type="match status" value="1"/>
</dbReference>
<name>A0ABW0PZ97_9HYPH</name>
<dbReference type="EMBL" id="JBHSML010000012">
    <property type="protein sequence ID" value="MFC5517921.1"/>
    <property type="molecule type" value="Genomic_DNA"/>
</dbReference>
<organism evidence="5 6">
    <name type="scientific">Kaistia terrae</name>
    <dbReference type="NCBI Taxonomy" id="537017"/>
    <lineage>
        <taxon>Bacteria</taxon>
        <taxon>Pseudomonadati</taxon>
        <taxon>Pseudomonadota</taxon>
        <taxon>Alphaproteobacteria</taxon>
        <taxon>Hyphomicrobiales</taxon>
        <taxon>Kaistiaceae</taxon>
        <taxon>Kaistia</taxon>
    </lineage>
</organism>
<sequence>MRFRIAIAAAAMTFASMLGASAQTTVRMLTPEKNPKINAFWESVIQEYQTAHPDVSIEQQYMSGDAMMAKLPTMLSSSAAPDIFFSWGGGVMRSLSQTGAIKDLTADFDADGGAWRKSYSPAAVDAFSFDGKVWAVPYKLSMINFYYNKDLFEKAGVDGDAIRSWDDFLAAIAKLKAAGITPIAVGAKDKWPVHFYWAYLALREGGSQSFIDAKAKRGDGFKSDSFVKAGELLQKLGEAAPFQRGFEAAGWGETLTDFADGRAAMVLGFSDTPENLPDSATDKKGIGQEKIGMFAFPSVPGGKGDPAETFGGNNAWLVYKDAKPEAVDFLRYATSPANQARYAALNADIPVVASAASEITNPLLKSAAESVGKSPFHQNFLDQDLGPDVGWGVVNQMVVELVTGEISPADAAQQIQDAWDLQ</sequence>
<dbReference type="InterPro" id="IPR050490">
    <property type="entry name" value="Bact_solute-bd_prot1"/>
</dbReference>
<dbReference type="PANTHER" id="PTHR43649">
    <property type="entry name" value="ARABINOSE-BINDING PROTEIN-RELATED"/>
    <property type="match status" value="1"/>
</dbReference>
<feature type="chain" id="PRO_5045260023" evidence="4">
    <location>
        <begin position="23"/>
        <end position="422"/>
    </location>
</feature>
<keyword evidence="6" id="KW-1185">Reference proteome</keyword>
<dbReference type="Gene3D" id="3.40.190.10">
    <property type="entry name" value="Periplasmic binding protein-like II"/>
    <property type="match status" value="2"/>
</dbReference>
<protein>
    <submittedName>
        <fullName evidence="5">Extracellular solute-binding protein</fullName>
    </submittedName>
</protein>
<reference evidence="6" key="1">
    <citation type="journal article" date="2019" name="Int. J. Syst. Evol. Microbiol.">
        <title>The Global Catalogue of Microorganisms (GCM) 10K type strain sequencing project: providing services to taxonomists for standard genome sequencing and annotation.</title>
        <authorList>
            <consortium name="The Broad Institute Genomics Platform"/>
            <consortium name="The Broad Institute Genome Sequencing Center for Infectious Disease"/>
            <person name="Wu L."/>
            <person name="Ma J."/>
        </authorList>
    </citation>
    <scope>NUCLEOTIDE SEQUENCE [LARGE SCALE GENOMIC DNA]</scope>
    <source>
        <strain evidence="6">KACC 12633</strain>
    </source>
</reference>
<keyword evidence="4" id="KW-0732">Signal</keyword>
<comment type="similarity">
    <text evidence="2">Belongs to the bacterial solute-binding protein 1 family.</text>
</comment>